<dbReference type="AlphaFoldDB" id="A0AAW6A6Q5"/>
<gene>
    <name evidence="1" type="ORF">PGA78_12130</name>
</gene>
<sequence length="69" mass="8182">MVKDSDIKNFVSKMTYWERVNVCMSDYLLEFPSASREEAYKDSMVNEVKDDASVEYHLEKLIRFGSSYR</sequence>
<name>A0AAW6A6Q5_LACPA</name>
<reference evidence="1 2" key="1">
    <citation type="submission" date="2023-01" db="EMBL/GenBank/DDBJ databases">
        <title>Complete genome sequence of Lacticaseibacillus paracasei SRCM217440 isolated from Makgeolli.</title>
        <authorList>
            <person name="Yang H.-G."/>
            <person name="Jeong S.-J."/>
            <person name="Ha G.-S."/>
            <person name="Yang H.-J."/>
            <person name="Jeong D.-Y."/>
        </authorList>
    </citation>
    <scope>NUCLEOTIDE SEQUENCE [LARGE SCALE GENOMIC DNA]</scope>
    <source>
        <strain evidence="1 2">SRCM217440</strain>
    </source>
</reference>
<organism evidence="1 2">
    <name type="scientific">Lacticaseibacillus paracasei</name>
    <name type="common">Lactobacillus paracasei</name>
    <dbReference type="NCBI Taxonomy" id="1597"/>
    <lineage>
        <taxon>Bacteria</taxon>
        <taxon>Bacillati</taxon>
        <taxon>Bacillota</taxon>
        <taxon>Bacilli</taxon>
        <taxon>Lactobacillales</taxon>
        <taxon>Lactobacillaceae</taxon>
        <taxon>Lacticaseibacillus</taxon>
    </lineage>
</organism>
<protein>
    <submittedName>
        <fullName evidence="1">Uncharacterized protein</fullName>
    </submittedName>
</protein>
<dbReference type="EMBL" id="JAQLSF010000001">
    <property type="protein sequence ID" value="MDB1565491.1"/>
    <property type="molecule type" value="Genomic_DNA"/>
</dbReference>
<dbReference type="RefSeq" id="WP_272029090.1">
    <property type="nucleotide sequence ID" value="NZ_JAQLSF010000001.1"/>
</dbReference>
<comment type="caution">
    <text evidence="1">The sequence shown here is derived from an EMBL/GenBank/DDBJ whole genome shotgun (WGS) entry which is preliminary data.</text>
</comment>
<evidence type="ECO:0000313" key="1">
    <source>
        <dbReference type="EMBL" id="MDB1565491.1"/>
    </source>
</evidence>
<evidence type="ECO:0000313" key="2">
    <source>
        <dbReference type="Proteomes" id="UP001212327"/>
    </source>
</evidence>
<accession>A0AAW6A6Q5</accession>
<proteinExistence type="predicted"/>
<dbReference type="Proteomes" id="UP001212327">
    <property type="component" value="Unassembled WGS sequence"/>
</dbReference>